<feature type="region of interest" description="Disordered" evidence="1">
    <location>
        <begin position="1066"/>
        <end position="1085"/>
    </location>
</feature>
<feature type="region of interest" description="Disordered" evidence="1">
    <location>
        <begin position="1528"/>
        <end position="1550"/>
    </location>
</feature>
<feature type="compositionally biased region" description="Polar residues" evidence="1">
    <location>
        <begin position="985"/>
        <end position="997"/>
    </location>
</feature>
<feature type="compositionally biased region" description="Basic and acidic residues" evidence="1">
    <location>
        <begin position="680"/>
        <end position="692"/>
    </location>
</feature>
<evidence type="ECO:0000256" key="1">
    <source>
        <dbReference type="SAM" id="MobiDB-lite"/>
    </source>
</evidence>
<protein>
    <submittedName>
        <fullName evidence="2">Uncharacterized protein</fullName>
    </submittedName>
</protein>
<feature type="region of interest" description="Disordered" evidence="1">
    <location>
        <begin position="1120"/>
        <end position="1180"/>
    </location>
</feature>
<name>A0A7R8ZI17_9CRUS</name>
<feature type="region of interest" description="Disordered" evidence="1">
    <location>
        <begin position="1569"/>
        <end position="1627"/>
    </location>
</feature>
<feature type="compositionally biased region" description="Low complexity" evidence="1">
    <location>
        <begin position="1616"/>
        <end position="1627"/>
    </location>
</feature>
<feature type="compositionally biased region" description="Polar residues" evidence="1">
    <location>
        <begin position="652"/>
        <end position="665"/>
    </location>
</feature>
<feature type="compositionally biased region" description="Polar residues" evidence="1">
    <location>
        <begin position="446"/>
        <end position="472"/>
    </location>
</feature>
<feature type="compositionally biased region" description="Low complexity" evidence="1">
    <location>
        <begin position="524"/>
        <end position="538"/>
    </location>
</feature>
<feature type="region of interest" description="Disordered" evidence="1">
    <location>
        <begin position="644"/>
        <end position="692"/>
    </location>
</feature>
<feature type="compositionally biased region" description="Polar residues" evidence="1">
    <location>
        <begin position="921"/>
        <end position="934"/>
    </location>
</feature>
<feature type="region of interest" description="Disordered" evidence="1">
    <location>
        <begin position="975"/>
        <end position="997"/>
    </location>
</feature>
<feature type="compositionally biased region" description="Basic and acidic residues" evidence="1">
    <location>
        <begin position="503"/>
        <end position="517"/>
    </location>
</feature>
<feature type="region of interest" description="Disordered" evidence="1">
    <location>
        <begin position="14"/>
        <end position="44"/>
    </location>
</feature>
<accession>A0A7R8ZI17</accession>
<feature type="compositionally biased region" description="Basic and acidic residues" evidence="1">
    <location>
        <begin position="735"/>
        <end position="745"/>
    </location>
</feature>
<feature type="compositionally biased region" description="Basic and acidic residues" evidence="1">
    <location>
        <begin position="1536"/>
        <end position="1548"/>
    </location>
</feature>
<feature type="compositionally biased region" description="Acidic residues" evidence="1">
    <location>
        <begin position="1135"/>
        <end position="1152"/>
    </location>
</feature>
<feature type="compositionally biased region" description="Basic and acidic residues" evidence="1">
    <location>
        <begin position="542"/>
        <end position="555"/>
    </location>
</feature>
<dbReference type="EMBL" id="OB660031">
    <property type="protein sequence ID" value="CAD7222151.1"/>
    <property type="molecule type" value="Genomic_DNA"/>
</dbReference>
<feature type="compositionally biased region" description="Basic and acidic residues" evidence="1">
    <location>
        <begin position="756"/>
        <end position="765"/>
    </location>
</feature>
<sequence length="1627" mass="184598">MKDEKLELKFCESPCSSSSNTFEVKRTRKQRSESNSFKEGSEECDFKARETCTRVYICHRMESSGEEHSEEIEEKSQTLSTPETIIGESPSRTNDREPGSHGTSTTSDGKDMVTLLSPRFLKSLGDLEHLLKPTYQHHDISQESTSITVFEESTAVPLKDTDARVSVSNSARSGTLASLECHNSVHISGLELEPNSFVRILEREESVGTELEMFETVQKPYYCDDLKPIFVEGVPIMTCSFPFLECTVPESEFSLATEYRQAQVINAAIGFKNGLCVMGLPIEDLTKNILATSNVFEGPPSYDSDALIFCWKSTRPLPGDDDDLTKYFQLPGMHEVNVSDSFQNPDLTFRLHSETKPIQHFKPHHEDRQCFQSFHRIIHQVPTTQEDNFCSTLTEKIEDKNERVHIEEGNLRRTAPHSSKIRQCQNVVVREDSMIDVHALTEVNHSQGTKRSGIHTQTYQEDVNSSRETTTQKQEEGVSVPKEEIIEDNGYNECSRKSKLTKHKEPKDSEENYKTSESRTNTASKSSKGSYSTKCSSSKSKHVSDESSKGDEQPAAFEQEHFLRTRIAHHDEMQLRYQEIRKHPGQTHTMKRIHPCQYEIGKTIHRDIDSESFHPRDLEVENQIPGNEHIERDNVKISMIRPSFDHSDQSSHTEQGTVEHNQQPNEKQRFQEHARHHRKMENEHHEREPRDMQNWDQSHFTMQEHTPREATEPSNTDIGLDALFTCEKPLSRQNNVEHQREDSVSKQKSTTSIHNEVGDSKAHEHMREKEKTIFQYDMEYCQLQTKKSMLHQKEAESHEVSAHQVRQTNFQFEYEKHEHEYYGHEVKTGEQGDQPQVVIETVRETCLLVEAEKVVHTEQRTSDQTLLQCAVQDQETWTVKILETRDERGEVIPQQSGFEPELPETSRERGPTSESEIPEKIQTNEQSETSVSSREIQENVCMKSGDAGSGTEVMDQTPVWIQNTKDSYLKEGQKNVSDHERSHCTKSFQGSSSEFGTNITTYSDPTDPEDDMNLLHSKDRGGEWLTMVLEEESNNEDETESMAQGNDLTSGGKEHIVVEVSASMREVETDNRMESSGSTSEGIGESDMNLIMAQVRLLRNHISSVTGEFMMPPIAEHPNSISFVEGETSGSDLNQEGECEESLEENEEEVSEEVIISADNDDPDQNADLSEVQGEHEREMSTPELLQEAFSIDEVPMGHFLQNTPQRRQTYSDALSAQIDDTRQQELTTKKLRNTKSTMTNQSNRKEPERADGVGALNPSQQEANPNLRESVHGAGEIQSERASQSMDLCSSEQSAGDLLFSDSLLLAPERNGSYPSMCSDSKIFFHRTPQHTENNLASEYNKTDNRTVTRTDIFGKSAIGASYPERVEDVTTSDGKVGPQTITVTEVTGRKTMMTSLWHFQSVKSPAHANEFEGEREEAAITNDTELVSGNDRFKTYQHRSNQKRIVRSSVHSSKKANLESFQLSELPSLFDRTEEEFRSTPFHQLELTSSTATSELHLSSISSNDSASNEFTENIQTTDLMIEVDELGSPSSPEPREPRVNTKKNTETMLDNPSSLRLVLEEFSIEMESEDDESIGSQERNQKLKQRQNQVVLEIDALSFRDESEQASREKSSNRSSSMSKSAAA</sequence>
<feature type="compositionally biased region" description="Low complexity" evidence="1">
    <location>
        <begin position="1074"/>
        <end position="1085"/>
    </location>
</feature>
<feature type="region of interest" description="Disordered" evidence="1">
    <location>
        <begin position="63"/>
        <end position="111"/>
    </location>
</feature>
<feature type="region of interest" description="Disordered" evidence="1">
    <location>
        <begin position="888"/>
        <end position="936"/>
    </location>
</feature>
<feature type="region of interest" description="Disordered" evidence="1">
    <location>
        <begin position="1220"/>
        <end position="1267"/>
    </location>
</feature>
<feature type="compositionally biased region" description="Basic and acidic residues" evidence="1">
    <location>
        <begin position="473"/>
        <end position="484"/>
    </location>
</feature>
<organism evidence="2">
    <name type="scientific">Cyprideis torosa</name>
    <dbReference type="NCBI Taxonomy" id="163714"/>
    <lineage>
        <taxon>Eukaryota</taxon>
        <taxon>Metazoa</taxon>
        <taxon>Ecdysozoa</taxon>
        <taxon>Arthropoda</taxon>
        <taxon>Crustacea</taxon>
        <taxon>Oligostraca</taxon>
        <taxon>Ostracoda</taxon>
        <taxon>Podocopa</taxon>
        <taxon>Podocopida</taxon>
        <taxon>Cytherocopina</taxon>
        <taxon>Cytheroidea</taxon>
        <taxon>Cytherideidae</taxon>
        <taxon>Cyprideis</taxon>
    </lineage>
</organism>
<reference evidence="2" key="1">
    <citation type="submission" date="2020-11" db="EMBL/GenBank/DDBJ databases">
        <authorList>
            <person name="Tran Van P."/>
        </authorList>
    </citation>
    <scope>NUCLEOTIDE SEQUENCE</scope>
</reference>
<feature type="region of interest" description="Disordered" evidence="1">
    <location>
        <begin position="731"/>
        <end position="765"/>
    </location>
</feature>
<proteinExistence type="predicted"/>
<feature type="region of interest" description="Disordered" evidence="1">
    <location>
        <begin position="446"/>
        <end position="555"/>
    </location>
</feature>
<gene>
    <name evidence="2" type="ORF">CTOB1V02_LOCUS167</name>
</gene>
<feature type="compositionally biased region" description="Basic and acidic residues" evidence="1">
    <location>
        <begin position="1601"/>
        <end position="1615"/>
    </location>
</feature>
<evidence type="ECO:0000313" key="2">
    <source>
        <dbReference type="EMBL" id="CAD7222151.1"/>
    </source>
</evidence>